<feature type="disulfide bond" evidence="8">
    <location>
        <begin position="490"/>
        <end position="509"/>
    </location>
</feature>
<dbReference type="InterPro" id="IPR011992">
    <property type="entry name" value="EF-hand-dom_pair"/>
</dbReference>
<keyword evidence="5 8" id="KW-1015">Disulfide bond</keyword>
<evidence type="ECO:0000256" key="9">
    <source>
        <dbReference type="SAM" id="MobiDB-lite"/>
    </source>
</evidence>
<evidence type="ECO:0000259" key="10">
    <source>
        <dbReference type="PROSITE" id="PS51162"/>
    </source>
</evidence>
<keyword evidence="3" id="KW-0732">Signal</keyword>
<feature type="disulfide bond" evidence="8">
    <location>
        <begin position="520"/>
        <end position="527"/>
    </location>
</feature>
<dbReference type="InterPro" id="IPR036058">
    <property type="entry name" value="Kazal_dom_sf"/>
</dbReference>
<keyword evidence="2" id="KW-0964">Secreted</keyword>
<reference evidence="12 13" key="1">
    <citation type="journal article" date="2023" name="Nucleic Acids Res.">
        <title>The hologenome of Daphnia magna reveals possible DNA methylation and microbiome-mediated evolution of the host genome.</title>
        <authorList>
            <person name="Chaturvedi A."/>
            <person name="Li X."/>
            <person name="Dhandapani V."/>
            <person name="Marshall H."/>
            <person name="Kissane S."/>
            <person name="Cuenca-Cambronero M."/>
            <person name="Asole G."/>
            <person name="Calvet F."/>
            <person name="Ruiz-Romero M."/>
            <person name="Marangio P."/>
            <person name="Guigo R."/>
            <person name="Rago D."/>
            <person name="Mirbahai L."/>
            <person name="Eastwood N."/>
            <person name="Colbourne J.K."/>
            <person name="Zhou J."/>
            <person name="Mallon E."/>
            <person name="Orsini L."/>
        </authorList>
    </citation>
    <scope>NUCLEOTIDE SEQUENCE [LARGE SCALE GENOMIC DNA]</scope>
    <source>
        <strain evidence="12">LRV0_1</strain>
    </source>
</reference>
<accession>A0ABQ9YVC7</accession>
<feature type="region of interest" description="Disordered" evidence="9">
    <location>
        <begin position="557"/>
        <end position="586"/>
    </location>
</feature>
<evidence type="ECO:0000256" key="6">
    <source>
        <dbReference type="ARBA" id="ARBA00023180"/>
    </source>
</evidence>
<evidence type="ECO:0000313" key="12">
    <source>
        <dbReference type="EMBL" id="KAK4004610.1"/>
    </source>
</evidence>
<evidence type="ECO:0000256" key="2">
    <source>
        <dbReference type="ARBA" id="ARBA00022525"/>
    </source>
</evidence>
<dbReference type="SUPFAM" id="SSF57610">
    <property type="entry name" value="Thyroglobulin type-1 domain"/>
    <property type="match status" value="1"/>
</dbReference>
<feature type="compositionally biased region" description="Acidic residues" evidence="9">
    <location>
        <begin position="169"/>
        <end position="184"/>
    </location>
</feature>
<dbReference type="InterPro" id="IPR019577">
    <property type="entry name" value="SPARC/Testican_Ca-bd-dom"/>
</dbReference>
<evidence type="ECO:0000256" key="8">
    <source>
        <dbReference type="PROSITE-ProRule" id="PRU00500"/>
    </source>
</evidence>
<dbReference type="PROSITE" id="PS51162">
    <property type="entry name" value="THYROGLOBULIN_1_2"/>
    <property type="match status" value="1"/>
</dbReference>
<feature type="region of interest" description="Disordered" evidence="9">
    <location>
        <begin position="153"/>
        <end position="184"/>
    </location>
</feature>
<sequence length="586" mass="66011">MCNQRRISENSSKIHLIPGEFPVRKSNTEVPILPALLKNAPKRGHEHCSEATILIRKEMRSVCLVIVILALSISCGDAAKKRKKFEGDFEFADDALDGAKRNGDKKTWIFDPESELCQALKCRKEERCLLENDYTAVCVSRAEIKRNGDVVIPKSESRSSSTTTARSLDDEDDDYDIEDDEEDDDVMDIDDKDTINLNENEENNVDDDLGLEFYDLDGGEDNNSRKLKFTTPASALLKKCTPCPVVKPSYICATDNTTYSSICKMDYANCMHDTLVKVACKGFCPCPTASQLKKEKQAMRLSQFESKYKSTIEGAKEPSAFKPKVIFAPDVVKFKKELFGKKKSKVNDAASMFDASTDKYRKRGYNDVLIEKKETPISSVDTECSDTTFNTMGNRLLDWFSVLMAQPGQKKHIKSRAHFSSACAKEVVWMFGYLDSNKDNQLSMSELYDLEHNERESCLKPFLDKCDDNRDIFLTSSEWCRCFSKADRPCVAMRRRSKPGLLGAYIPTCDSDGFFLPTQCHTAVGTCWCVDKHGVEQNGSRARGKPDCERVLQRNGLMNSLGDNDEEDSISQLDDSDEMEEGSGDY</sequence>
<keyword evidence="4" id="KW-0654">Proteoglycan</keyword>
<evidence type="ECO:0000256" key="4">
    <source>
        <dbReference type="ARBA" id="ARBA00022974"/>
    </source>
</evidence>
<feature type="domain" description="Kazal-like" evidence="11">
    <location>
        <begin position="234"/>
        <end position="285"/>
    </location>
</feature>
<dbReference type="InterPro" id="IPR002350">
    <property type="entry name" value="Kazal_dom"/>
</dbReference>
<dbReference type="EMBL" id="JAOYFB010000001">
    <property type="protein sequence ID" value="KAK4004610.1"/>
    <property type="molecule type" value="Genomic_DNA"/>
</dbReference>
<proteinExistence type="predicted"/>
<dbReference type="Pfam" id="PF07648">
    <property type="entry name" value="Kazal_2"/>
    <property type="match status" value="1"/>
</dbReference>
<dbReference type="SMART" id="SM00211">
    <property type="entry name" value="TY"/>
    <property type="match status" value="1"/>
</dbReference>
<dbReference type="Gene3D" id="1.10.238.10">
    <property type="entry name" value="EF-hand"/>
    <property type="match status" value="1"/>
</dbReference>
<dbReference type="CDD" id="cd00191">
    <property type="entry name" value="TY"/>
    <property type="match status" value="1"/>
</dbReference>
<protein>
    <recommendedName>
        <fullName evidence="14">Testican-3</fullName>
    </recommendedName>
</protein>
<dbReference type="Gene3D" id="4.10.800.10">
    <property type="entry name" value="Thyroglobulin type-1"/>
    <property type="match status" value="1"/>
</dbReference>
<keyword evidence="13" id="KW-1185">Reference proteome</keyword>
<dbReference type="SUPFAM" id="SSF47473">
    <property type="entry name" value="EF-hand"/>
    <property type="match status" value="1"/>
</dbReference>
<feature type="domain" description="Thyroglobulin type-1" evidence="10">
    <location>
        <begin position="487"/>
        <end position="548"/>
    </location>
</feature>
<evidence type="ECO:0000259" key="11">
    <source>
        <dbReference type="PROSITE" id="PS51465"/>
    </source>
</evidence>
<dbReference type="SUPFAM" id="SSF100895">
    <property type="entry name" value="Kazal-type serine protease inhibitors"/>
    <property type="match status" value="1"/>
</dbReference>
<evidence type="ECO:0000256" key="3">
    <source>
        <dbReference type="ARBA" id="ARBA00022729"/>
    </source>
</evidence>
<evidence type="ECO:0000256" key="5">
    <source>
        <dbReference type="ARBA" id="ARBA00023157"/>
    </source>
</evidence>
<dbReference type="Proteomes" id="UP001234178">
    <property type="component" value="Unassembled WGS sequence"/>
</dbReference>
<dbReference type="Pfam" id="PF10591">
    <property type="entry name" value="SPARC_Ca_bdg"/>
    <property type="match status" value="1"/>
</dbReference>
<dbReference type="CDD" id="cd00104">
    <property type="entry name" value="KAZAL_FS"/>
    <property type="match status" value="1"/>
</dbReference>
<name>A0ABQ9YVC7_9CRUS</name>
<comment type="caution">
    <text evidence="8">Lacks conserved residue(s) required for the propagation of feature annotation.</text>
</comment>
<evidence type="ECO:0008006" key="14">
    <source>
        <dbReference type="Google" id="ProtNLM"/>
    </source>
</evidence>
<dbReference type="PANTHER" id="PTHR13866:SF30">
    <property type="match status" value="1"/>
</dbReference>
<dbReference type="PROSITE" id="PS00484">
    <property type="entry name" value="THYROGLOBULIN_1_1"/>
    <property type="match status" value="1"/>
</dbReference>
<dbReference type="InterPro" id="IPR000716">
    <property type="entry name" value="Thyroglobulin_1"/>
</dbReference>
<evidence type="ECO:0000313" key="13">
    <source>
        <dbReference type="Proteomes" id="UP001234178"/>
    </source>
</evidence>
<keyword evidence="7" id="KW-0357">Heparan sulfate</keyword>
<dbReference type="PROSITE" id="PS51465">
    <property type="entry name" value="KAZAL_2"/>
    <property type="match status" value="1"/>
</dbReference>
<evidence type="ECO:0000256" key="1">
    <source>
        <dbReference type="ARBA" id="ARBA00004613"/>
    </source>
</evidence>
<dbReference type="PANTHER" id="PTHR13866">
    <property type="entry name" value="SPARC OSTEONECTIN"/>
    <property type="match status" value="1"/>
</dbReference>
<feature type="compositionally biased region" description="Acidic residues" evidence="9">
    <location>
        <begin position="563"/>
        <end position="586"/>
    </location>
</feature>
<comment type="caution">
    <text evidence="12">The sequence shown here is derived from an EMBL/GenBank/DDBJ whole genome shotgun (WGS) entry which is preliminary data.</text>
</comment>
<dbReference type="Pfam" id="PF00086">
    <property type="entry name" value="Thyroglobulin_1"/>
    <property type="match status" value="1"/>
</dbReference>
<dbReference type="Gene3D" id="3.30.60.30">
    <property type="match status" value="1"/>
</dbReference>
<gene>
    <name evidence="12" type="ORF">OUZ56_006342</name>
</gene>
<dbReference type="SMART" id="SM00280">
    <property type="entry name" value="KAZAL"/>
    <property type="match status" value="1"/>
</dbReference>
<keyword evidence="6" id="KW-0325">Glycoprotein</keyword>
<organism evidence="12 13">
    <name type="scientific">Daphnia magna</name>
    <dbReference type="NCBI Taxonomy" id="35525"/>
    <lineage>
        <taxon>Eukaryota</taxon>
        <taxon>Metazoa</taxon>
        <taxon>Ecdysozoa</taxon>
        <taxon>Arthropoda</taxon>
        <taxon>Crustacea</taxon>
        <taxon>Branchiopoda</taxon>
        <taxon>Diplostraca</taxon>
        <taxon>Cladocera</taxon>
        <taxon>Anomopoda</taxon>
        <taxon>Daphniidae</taxon>
        <taxon>Daphnia</taxon>
    </lineage>
</organism>
<dbReference type="InterPro" id="IPR036857">
    <property type="entry name" value="Thyroglobulin_1_sf"/>
</dbReference>
<evidence type="ECO:0000256" key="7">
    <source>
        <dbReference type="ARBA" id="ARBA00023207"/>
    </source>
</evidence>
<comment type="subcellular location">
    <subcellularLocation>
        <location evidence="1">Secreted</location>
    </subcellularLocation>
</comment>